<proteinExistence type="inferred from homology"/>
<evidence type="ECO:0000256" key="2">
    <source>
        <dbReference type="ARBA" id="ARBA00023002"/>
    </source>
</evidence>
<dbReference type="Pfam" id="PF01494">
    <property type="entry name" value="FAD_binding_3"/>
    <property type="match status" value="1"/>
</dbReference>
<evidence type="ECO:0000259" key="4">
    <source>
        <dbReference type="Pfam" id="PF01494"/>
    </source>
</evidence>
<dbReference type="EMBL" id="JADOUA010000001">
    <property type="protein sequence ID" value="MBG6086844.1"/>
    <property type="molecule type" value="Genomic_DNA"/>
</dbReference>
<dbReference type="PANTHER" id="PTHR44196">
    <property type="entry name" value="DEHYDROGENASE/REDUCTASE SDR FAMILY MEMBER 7B"/>
    <property type="match status" value="1"/>
</dbReference>
<dbReference type="Gene3D" id="3.50.50.60">
    <property type="entry name" value="FAD/NAD(P)-binding domain"/>
    <property type="match status" value="1"/>
</dbReference>
<sequence>MTPTADPPRGTTETRTADVCVVGAGPGGLALALELARRGVSVIVVERTARFERSFRGESISPDSVWLLDRLGVLGTIRDRIPIRPTRRFEIVDGGDRVLSVDFARLAARFASRHRFPVELPQPVLLNALADAATARPGCVLLRRTTAAELLQRDGRIAGVRCQGPDGTVEVRAALTVGADGRYSRIRTLAGLSGRKVPLDRDVLWCRLPLPPGWDPHTVRVRIRGDEHALLLPTHPDMIRVGLNIPKGGYRTIRAEGIEAVRSRLAALAPELAGDLEERLTDWSQVGLLDIFTTIVPTWHRPGLVLIGDAAHTLSPVLGQGVNHAIIDAVTLAPLVARALDGPPGAAGTAARLTAASERFQRLREPAVRRARRLQMRQERAFALGGPALVRARRGLYRLIDRTPPLKRRIWQGTYYTLRQTGGPPDASPDRSPNASPKAARRAGGPPGKDGTMPHSIDGRRVLLTGASSGIGRALARALAARGAVLALAARSEEPLSRLADEVERAGGRRPAVLVTDLSVRGAAEDLARRAREALGGVDVLINNAGVGVSGYQWAVGDRDEGREVFETNFWSPLALVRALLPEMRRRGDGTVVMVTSMMQYRSWPGLGHYSASKAALALATETLRLELADCGVRVLEVTPGPVDTPILAEVRHAPGSEYVLKNLPVVRAEDVAAATVRALERGRARLVYPRKLTVAVYLPALVRAKALRLVRRAGAGIDRTDERVLRSGSAGDPVARAAREAWAREHPPASAVPARRKDPA</sequence>
<reference evidence="5" key="1">
    <citation type="submission" date="2020-11" db="EMBL/GenBank/DDBJ databases">
        <title>Sequencing the genomes of 1000 actinobacteria strains.</title>
        <authorList>
            <person name="Klenk H.-P."/>
        </authorList>
    </citation>
    <scope>NUCLEOTIDE SEQUENCE</scope>
    <source>
        <strain evidence="5">DSM 43175</strain>
    </source>
</reference>
<dbReference type="InterPro" id="IPR002347">
    <property type="entry name" value="SDR_fam"/>
</dbReference>
<dbReference type="Pfam" id="PF00106">
    <property type="entry name" value="adh_short"/>
    <property type="match status" value="1"/>
</dbReference>
<dbReference type="PANTHER" id="PTHR44196:SF1">
    <property type="entry name" value="DEHYDROGENASE_REDUCTASE SDR FAMILY MEMBER 7B"/>
    <property type="match status" value="1"/>
</dbReference>
<accession>A0A931DDH2</accession>
<keyword evidence="2" id="KW-0560">Oxidoreductase</keyword>
<comment type="caution">
    <text evidence="5">The sequence shown here is derived from an EMBL/GenBank/DDBJ whole genome shotgun (WGS) entry which is preliminary data.</text>
</comment>
<dbReference type="CDD" id="cd05233">
    <property type="entry name" value="SDR_c"/>
    <property type="match status" value="1"/>
</dbReference>
<dbReference type="InterPro" id="IPR036188">
    <property type="entry name" value="FAD/NAD-bd_sf"/>
</dbReference>
<feature type="compositionally biased region" description="Basic and acidic residues" evidence="3">
    <location>
        <begin position="738"/>
        <end position="748"/>
    </location>
</feature>
<feature type="region of interest" description="Disordered" evidence="3">
    <location>
        <begin position="417"/>
        <end position="457"/>
    </location>
</feature>
<dbReference type="Gene3D" id="3.40.50.720">
    <property type="entry name" value="NAD(P)-binding Rossmann-like Domain"/>
    <property type="match status" value="1"/>
</dbReference>
<gene>
    <name evidence="5" type="ORF">IW256_000957</name>
</gene>
<dbReference type="InterPro" id="IPR002938">
    <property type="entry name" value="FAD-bd"/>
</dbReference>
<organism evidence="5 6">
    <name type="scientific">Actinomadura viridis</name>
    <dbReference type="NCBI Taxonomy" id="58110"/>
    <lineage>
        <taxon>Bacteria</taxon>
        <taxon>Bacillati</taxon>
        <taxon>Actinomycetota</taxon>
        <taxon>Actinomycetes</taxon>
        <taxon>Streptosporangiales</taxon>
        <taxon>Thermomonosporaceae</taxon>
        <taxon>Actinomadura</taxon>
    </lineage>
</organism>
<comment type="similarity">
    <text evidence="1">Belongs to the short-chain dehydrogenases/reductases (SDR) family.</text>
</comment>
<evidence type="ECO:0000313" key="5">
    <source>
        <dbReference type="EMBL" id="MBG6086844.1"/>
    </source>
</evidence>
<dbReference type="GO" id="GO:0016491">
    <property type="term" value="F:oxidoreductase activity"/>
    <property type="evidence" value="ECO:0007669"/>
    <property type="project" value="UniProtKB-KW"/>
</dbReference>
<dbReference type="SUPFAM" id="SSF51735">
    <property type="entry name" value="NAD(P)-binding Rossmann-fold domains"/>
    <property type="match status" value="1"/>
</dbReference>
<dbReference type="Proteomes" id="UP000614047">
    <property type="component" value="Unassembled WGS sequence"/>
</dbReference>
<evidence type="ECO:0000256" key="3">
    <source>
        <dbReference type="SAM" id="MobiDB-lite"/>
    </source>
</evidence>
<dbReference type="SUPFAM" id="SSF51905">
    <property type="entry name" value="FAD/NAD(P)-binding domain"/>
    <property type="match status" value="1"/>
</dbReference>
<dbReference type="PRINTS" id="PR00081">
    <property type="entry name" value="GDHRDH"/>
</dbReference>
<dbReference type="PRINTS" id="PR00080">
    <property type="entry name" value="SDRFAMILY"/>
</dbReference>
<name>A0A931DDH2_9ACTN</name>
<feature type="domain" description="FAD-binding" evidence="4">
    <location>
        <begin position="17"/>
        <end position="343"/>
    </location>
</feature>
<evidence type="ECO:0000313" key="6">
    <source>
        <dbReference type="Proteomes" id="UP000614047"/>
    </source>
</evidence>
<dbReference type="RefSeq" id="WP_197009783.1">
    <property type="nucleotide sequence ID" value="NZ_BAABES010000007.1"/>
</dbReference>
<dbReference type="AlphaFoldDB" id="A0A931DDH2"/>
<protein>
    <submittedName>
        <fullName evidence="5">2-polyprenyl-6-methoxyphenol hydroxylase-like FAD-dependent oxidoreductase/NADP-dependent 3-hydroxy acid dehydrogenase YdfG</fullName>
    </submittedName>
</protein>
<dbReference type="GO" id="GO:0071949">
    <property type="term" value="F:FAD binding"/>
    <property type="evidence" value="ECO:0007669"/>
    <property type="project" value="InterPro"/>
</dbReference>
<keyword evidence="6" id="KW-1185">Reference proteome</keyword>
<feature type="region of interest" description="Disordered" evidence="3">
    <location>
        <begin position="727"/>
        <end position="761"/>
    </location>
</feature>
<evidence type="ECO:0000256" key="1">
    <source>
        <dbReference type="ARBA" id="ARBA00006484"/>
    </source>
</evidence>
<dbReference type="InterPro" id="IPR036291">
    <property type="entry name" value="NAD(P)-bd_dom_sf"/>
</dbReference>
<dbReference type="GO" id="GO:0016020">
    <property type="term" value="C:membrane"/>
    <property type="evidence" value="ECO:0007669"/>
    <property type="project" value="TreeGrafter"/>
</dbReference>